<dbReference type="EMBL" id="CM041540">
    <property type="protein sequence ID" value="KAI3366964.1"/>
    <property type="molecule type" value="Genomic_DNA"/>
</dbReference>
<reference evidence="1" key="1">
    <citation type="submission" date="2022-04" db="EMBL/GenBank/DDBJ databases">
        <title>Jade perch genome.</title>
        <authorList>
            <person name="Chao B."/>
        </authorList>
    </citation>
    <scope>NUCLEOTIDE SEQUENCE</scope>
    <source>
        <strain evidence="1">CB-2022</strain>
    </source>
</reference>
<keyword evidence="2" id="KW-1185">Reference proteome</keyword>
<comment type="caution">
    <text evidence="1">The sequence shown here is derived from an EMBL/GenBank/DDBJ whole genome shotgun (WGS) entry which is preliminary data.</text>
</comment>
<proteinExistence type="predicted"/>
<sequence length="267" mass="28676">MAVKGERDPAACAHIHPTSSRKPAVTEATLLVGGAAGEGAPTEERRKEGRKEGGATSSSSPPSSSSSSHHFSHSYLSLQSSSSLCSPLFIISVPAVSSIITTIFFIIGHRSLISTISSSISSTILIAQAWSGASASSISTFFIVHKQFEEHIRIRVRFIAKRPAVTSAAVLARALSTADFTHKSANCYLRKMSGGSAVAGLITDGEDRVHRNDPGLFLTERNRSERRPTEVSDKALRSQQFVGHTGRKAGNQRRQRFKISESSPGFR</sequence>
<evidence type="ECO:0000313" key="1">
    <source>
        <dbReference type="EMBL" id="KAI3366964.1"/>
    </source>
</evidence>
<gene>
    <name evidence="1" type="ORF">L3Q82_009608</name>
</gene>
<protein>
    <submittedName>
        <fullName evidence="1">Uncharacterized protein</fullName>
    </submittedName>
</protein>
<dbReference type="Proteomes" id="UP000831701">
    <property type="component" value="Chromosome 10"/>
</dbReference>
<evidence type="ECO:0000313" key="2">
    <source>
        <dbReference type="Proteomes" id="UP000831701"/>
    </source>
</evidence>
<organism evidence="1 2">
    <name type="scientific">Scortum barcoo</name>
    <name type="common">barcoo grunter</name>
    <dbReference type="NCBI Taxonomy" id="214431"/>
    <lineage>
        <taxon>Eukaryota</taxon>
        <taxon>Metazoa</taxon>
        <taxon>Chordata</taxon>
        <taxon>Craniata</taxon>
        <taxon>Vertebrata</taxon>
        <taxon>Euteleostomi</taxon>
        <taxon>Actinopterygii</taxon>
        <taxon>Neopterygii</taxon>
        <taxon>Teleostei</taxon>
        <taxon>Neoteleostei</taxon>
        <taxon>Acanthomorphata</taxon>
        <taxon>Eupercaria</taxon>
        <taxon>Centrarchiformes</taxon>
        <taxon>Terapontoidei</taxon>
        <taxon>Terapontidae</taxon>
        <taxon>Scortum</taxon>
    </lineage>
</organism>
<name>A0ACB8WGP5_9TELE</name>
<accession>A0ACB8WGP5</accession>